<protein>
    <recommendedName>
        <fullName evidence="2 9">DNA mismatch repair protein MutS</fullName>
    </recommendedName>
</protein>
<keyword evidence="3 9" id="KW-0547">Nucleotide-binding</keyword>
<dbReference type="PIRSF" id="PIRSF037677">
    <property type="entry name" value="DNA_mis_repair_Msh6"/>
    <property type="match status" value="1"/>
</dbReference>
<dbReference type="GO" id="GO:0030983">
    <property type="term" value="F:mismatched DNA binding"/>
    <property type="evidence" value="ECO:0007669"/>
    <property type="project" value="InterPro"/>
</dbReference>
<comment type="caution">
    <text evidence="12">The sequence shown here is derived from an EMBL/GenBank/DDBJ whole genome shotgun (WGS) entry which is preliminary data.</text>
</comment>
<dbReference type="FunFam" id="3.40.1170.10:FF:000001">
    <property type="entry name" value="DNA mismatch repair protein MutS"/>
    <property type="match status" value="1"/>
</dbReference>
<dbReference type="SMART" id="SM00534">
    <property type="entry name" value="MUTSac"/>
    <property type="match status" value="1"/>
</dbReference>
<dbReference type="Pfam" id="PF05190">
    <property type="entry name" value="MutS_IV"/>
    <property type="match status" value="1"/>
</dbReference>
<evidence type="ECO:0000256" key="1">
    <source>
        <dbReference type="ARBA" id="ARBA00006271"/>
    </source>
</evidence>
<evidence type="ECO:0000256" key="8">
    <source>
        <dbReference type="ARBA" id="ARBA00024647"/>
    </source>
</evidence>
<dbReference type="InterPro" id="IPR045076">
    <property type="entry name" value="MutS"/>
</dbReference>
<dbReference type="GO" id="GO:0005524">
    <property type="term" value="F:ATP binding"/>
    <property type="evidence" value="ECO:0007669"/>
    <property type="project" value="UniProtKB-UniRule"/>
</dbReference>
<evidence type="ECO:0000256" key="5">
    <source>
        <dbReference type="ARBA" id="ARBA00022840"/>
    </source>
</evidence>
<dbReference type="SUPFAM" id="SSF48334">
    <property type="entry name" value="DNA repair protein MutS, domain III"/>
    <property type="match status" value="1"/>
</dbReference>
<comment type="function">
    <text evidence="8 9">This protein is involved in the repair of mismatches in DNA. It is possible that it carries out the mismatch recognition step. This protein has a weak ATPase activity.</text>
</comment>
<gene>
    <name evidence="9 12" type="primary">mutS</name>
    <name evidence="12" type="ORF">IC617_06950</name>
</gene>
<proteinExistence type="inferred from homology"/>
<evidence type="ECO:0000256" key="3">
    <source>
        <dbReference type="ARBA" id="ARBA00022741"/>
    </source>
</evidence>
<dbReference type="InterPro" id="IPR017261">
    <property type="entry name" value="DNA_mismatch_repair_MutS/MSH"/>
</dbReference>
<dbReference type="InterPro" id="IPR007860">
    <property type="entry name" value="DNA_mmatch_repair_MutS_con_dom"/>
</dbReference>
<dbReference type="Gene3D" id="6.10.140.430">
    <property type="match status" value="1"/>
</dbReference>
<dbReference type="InterPro" id="IPR005748">
    <property type="entry name" value="DNA_mismatch_repair_MutS"/>
</dbReference>
<evidence type="ECO:0000256" key="2">
    <source>
        <dbReference type="ARBA" id="ARBA00021982"/>
    </source>
</evidence>
<accession>A0A8J6UFU3</accession>
<keyword evidence="4 9" id="KW-0227">DNA damage</keyword>
<dbReference type="SMART" id="SM00533">
    <property type="entry name" value="MUTSd"/>
    <property type="match status" value="1"/>
</dbReference>
<dbReference type="InterPro" id="IPR000432">
    <property type="entry name" value="DNA_mismatch_repair_MutS_C"/>
</dbReference>
<dbReference type="HAMAP" id="MF_00096">
    <property type="entry name" value="MutS"/>
    <property type="match status" value="1"/>
</dbReference>
<evidence type="ECO:0000256" key="10">
    <source>
        <dbReference type="RuleBase" id="RU003756"/>
    </source>
</evidence>
<dbReference type="InterPro" id="IPR007861">
    <property type="entry name" value="DNA_mismatch_repair_MutS_clamp"/>
</dbReference>
<dbReference type="FunFam" id="1.10.1420.10:FF:000002">
    <property type="entry name" value="DNA mismatch repair protein MutS"/>
    <property type="match status" value="1"/>
</dbReference>
<evidence type="ECO:0000256" key="7">
    <source>
        <dbReference type="ARBA" id="ARBA00023204"/>
    </source>
</evidence>
<keyword evidence="5 9" id="KW-0067">ATP-binding</keyword>
<dbReference type="EMBL" id="JACXAF010000007">
    <property type="protein sequence ID" value="MBD1389161.1"/>
    <property type="molecule type" value="Genomic_DNA"/>
</dbReference>
<dbReference type="InterPro" id="IPR036678">
    <property type="entry name" value="MutS_con_dom_sf"/>
</dbReference>
<dbReference type="InterPro" id="IPR007696">
    <property type="entry name" value="DNA_mismatch_repair_MutS_core"/>
</dbReference>
<dbReference type="InterPro" id="IPR016151">
    <property type="entry name" value="DNA_mismatch_repair_MutS_N"/>
</dbReference>
<evidence type="ECO:0000256" key="9">
    <source>
        <dbReference type="HAMAP-Rule" id="MF_00096"/>
    </source>
</evidence>
<dbReference type="Gene3D" id="3.40.1170.10">
    <property type="entry name" value="DNA repair protein MutS, domain I"/>
    <property type="match status" value="1"/>
</dbReference>
<dbReference type="SUPFAM" id="SSF53150">
    <property type="entry name" value="DNA repair protein MutS, domain II"/>
    <property type="match status" value="1"/>
</dbReference>
<keyword evidence="6 9" id="KW-0238">DNA-binding</keyword>
<dbReference type="InterPro" id="IPR027417">
    <property type="entry name" value="P-loop_NTPase"/>
</dbReference>
<dbReference type="Gene3D" id="3.40.50.300">
    <property type="entry name" value="P-loop containing nucleotide triphosphate hydrolases"/>
    <property type="match status" value="1"/>
</dbReference>
<dbReference type="GO" id="GO:0005829">
    <property type="term" value="C:cytosol"/>
    <property type="evidence" value="ECO:0007669"/>
    <property type="project" value="TreeGrafter"/>
</dbReference>
<dbReference type="PANTHER" id="PTHR11361">
    <property type="entry name" value="DNA MISMATCH REPAIR PROTEIN MUTS FAMILY MEMBER"/>
    <property type="match status" value="1"/>
</dbReference>
<feature type="domain" description="DNA mismatch repair proteins mutS family" evidence="11">
    <location>
        <begin position="718"/>
        <end position="734"/>
    </location>
</feature>
<comment type="similarity">
    <text evidence="1 9 10">Belongs to the DNA mismatch repair MutS family.</text>
</comment>
<evidence type="ECO:0000256" key="4">
    <source>
        <dbReference type="ARBA" id="ARBA00022763"/>
    </source>
</evidence>
<dbReference type="Gene3D" id="1.10.1420.10">
    <property type="match status" value="2"/>
</dbReference>
<evidence type="ECO:0000313" key="12">
    <source>
        <dbReference type="EMBL" id="MBD1389161.1"/>
    </source>
</evidence>
<keyword evidence="13" id="KW-1185">Reference proteome</keyword>
<name>A0A8J6UFU3_9GAMM</name>
<dbReference type="GO" id="GO:0006298">
    <property type="term" value="P:mismatch repair"/>
    <property type="evidence" value="ECO:0007669"/>
    <property type="project" value="UniProtKB-UniRule"/>
</dbReference>
<reference evidence="12" key="1">
    <citation type="submission" date="2020-09" db="EMBL/GenBank/DDBJ databases">
        <title>A novel bacterium of genus Neiella, isolated from South China Sea.</title>
        <authorList>
            <person name="Huang H."/>
            <person name="Mo K."/>
            <person name="Hu Y."/>
        </authorList>
    </citation>
    <scope>NUCLEOTIDE SEQUENCE</scope>
    <source>
        <strain evidence="12">HB171785</strain>
    </source>
</reference>
<organism evidence="12 13">
    <name type="scientific">Neiella litorisoli</name>
    <dbReference type="NCBI Taxonomy" id="2771431"/>
    <lineage>
        <taxon>Bacteria</taxon>
        <taxon>Pseudomonadati</taxon>
        <taxon>Pseudomonadota</taxon>
        <taxon>Gammaproteobacteria</taxon>
        <taxon>Alteromonadales</taxon>
        <taxon>Echinimonadaceae</taxon>
        <taxon>Neiella</taxon>
    </lineage>
</organism>
<dbReference type="Pfam" id="PF01624">
    <property type="entry name" value="MutS_I"/>
    <property type="match status" value="1"/>
</dbReference>
<evidence type="ECO:0000256" key="6">
    <source>
        <dbReference type="ARBA" id="ARBA00023125"/>
    </source>
</evidence>
<sequence length="881" mass="97929">MVVLSSCYHLRPIFEFQQSLPEACVSSNSESALELTSHTPMMQQYLRLKAEHPSILLFYRMGDFYELFYDDAAKASELLDISLTKRGKSGGNAIPMAGVPFHAVEGYLARLVQLGESVAICEQVGDPATSKGPVERKVTRIITPGTVSDEALLQERSDNLLAAVYFQSGRFGVSTLDISSGRFHVMEAGSADELSSQLQRANPAELLYPEDFPYTALLQQYAGLRRRPVWEFELDTAREQLCRQFKTSSLDAFEVDAMPLGLAAAGCVLQYIKDTQRTALPHIRSIHPHHIADSVQLDAATRRNLELTQSLSGDQQSCLAAVIDKTATAMGSRLLKRWLHDPLADHARLQQRQQTVAELIDYALPEQLAPVLRNVGDVERILARVALRSARPRDFARLRLALQQLPELQLILSQANSVKLQALAQRCPIQPELQQLLERAIIENPPVVIRDGGVLAEGYNDELDKLRALSQNATNYLVELEEREKERTGIPTLKVGYNKVHGYFIEVSRSYADLVPSDYVRRQTLKNNERFILPELKAYEDEVLTSQSRALALEKRLYDELFDLILPTIETLQTLAASIAELDVLQCFAERAQSLNYCCPQLSAEPGIHIEGGRHPVVEALSDEPFIANPLMITQSQRMLIVTGPNMGGKSTYMRQIALIVLLAHIGSYVPAEAATIGPVDRIFTRIGASDDLASGRSTFMVEMTETATILNHATANSLVLMDEIGRGTSTYDGLSLAWACAEQLAQQIKAMTLFATHYFELTQLPELYNGISNVHLDAVEHDDGIVFMHAVQQGPASKSYGIQVAQLAGVPQPVLRRAKQKLHELEQLAPAESTAKEVGQQLSILPEASPILDELKQLQLDELTPRQALALLYRWQQENR</sequence>
<dbReference type="Pfam" id="PF05188">
    <property type="entry name" value="MutS_II"/>
    <property type="match status" value="1"/>
</dbReference>
<dbReference type="NCBIfam" id="TIGR01070">
    <property type="entry name" value="mutS1"/>
    <property type="match status" value="1"/>
</dbReference>
<keyword evidence="7 9" id="KW-0234">DNA repair</keyword>
<dbReference type="SUPFAM" id="SSF52540">
    <property type="entry name" value="P-loop containing nucleoside triphosphate hydrolases"/>
    <property type="match status" value="1"/>
</dbReference>
<dbReference type="SUPFAM" id="SSF55271">
    <property type="entry name" value="DNA repair protein MutS, domain I"/>
    <property type="match status" value="1"/>
</dbReference>
<dbReference type="GO" id="GO:0003684">
    <property type="term" value="F:damaged DNA binding"/>
    <property type="evidence" value="ECO:0007669"/>
    <property type="project" value="UniProtKB-UniRule"/>
</dbReference>
<dbReference type="InterPro" id="IPR007695">
    <property type="entry name" value="DNA_mismatch_repair_MutS-lik_N"/>
</dbReference>
<dbReference type="Pfam" id="PF05192">
    <property type="entry name" value="MutS_III"/>
    <property type="match status" value="1"/>
</dbReference>
<dbReference type="AlphaFoldDB" id="A0A8J6UFU3"/>
<dbReference type="InterPro" id="IPR036187">
    <property type="entry name" value="DNA_mismatch_repair_MutS_sf"/>
</dbReference>
<dbReference type="GO" id="GO:0140664">
    <property type="term" value="F:ATP-dependent DNA damage sensor activity"/>
    <property type="evidence" value="ECO:0007669"/>
    <property type="project" value="InterPro"/>
</dbReference>
<dbReference type="Pfam" id="PF00488">
    <property type="entry name" value="MutS_V"/>
    <property type="match status" value="1"/>
</dbReference>
<evidence type="ECO:0000313" key="13">
    <source>
        <dbReference type="Proteomes" id="UP000638014"/>
    </source>
</evidence>
<dbReference type="Proteomes" id="UP000638014">
    <property type="component" value="Unassembled WGS sequence"/>
</dbReference>
<dbReference type="CDD" id="cd03284">
    <property type="entry name" value="ABC_MutS1"/>
    <property type="match status" value="1"/>
</dbReference>
<dbReference type="Gene3D" id="3.30.420.110">
    <property type="entry name" value="MutS, connector domain"/>
    <property type="match status" value="1"/>
</dbReference>
<evidence type="ECO:0000259" key="11">
    <source>
        <dbReference type="PROSITE" id="PS00486"/>
    </source>
</evidence>
<dbReference type="PROSITE" id="PS00486">
    <property type="entry name" value="DNA_MISMATCH_REPAIR_2"/>
    <property type="match status" value="1"/>
</dbReference>
<dbReference type="PANTHER" id="PTHR11361:SF34">
    <property type="entry name" value="DNA MISMATCH REPAIR PROTEIN MSH1, MITOCHONDRIAL"/>
    <property type="match status" value="1"/>
</dbReference>
<dbReference type="FunFam" id="3.40.50.300:FF:000283">
    <property type="entry name" value="DNA mismatch repair protein MutS"/>
    <property type="match status" value="1"/>
</dbReference>
<dbReference type="NCBIfam" id="NF003810">
    <property type="entry name" value="PRK05399.1"/>
    <property type="match status" value="1"/>
</dbReference>
<feature type="binding site" evidence="9">
    <location>
        <begin position="644"/>
        <end position="651"/>
    </location>
    <ligand>
        <name>ATP</name>
        <dbReference type="ChEBI" id="CHEBI:30616"/>
    </ligand>
</feature>